<proteinExistence type="predicted"/>
<dbReference type="EMBL" id="JAULSY010000072">
    <property type="protein sequence ID" value="KAK0667399.1"/>
    <property type="molecule type" value="Genomic_DNA"/>
</dbReference>
<dbReference type="AlphaFoldDB" id="A0AA39ZAR3"/>
<gene>
    <name evidence="2" type="ORF">QBC41DRAFT_374670</name>
</gene>
<dbReference type="Proteomes" id="UP001174997">
    <property type="component" value="Unassembled WGS sequence"/>
</dbReference>
<organism evidence="2 3">
    <name type="scientific">Cercophora samala</name>
    <dbReference type="NCBI Taxonomy" id="330535"/>
    <lineage>
        <taxon>Eukaryota</taxon>
        <taxon>Fungi</taxon>
        <taxon>Dikarya</taxon>
        <taxon>Ascomycota</taxon>
        <taxon>Pezizomycotina</taxon>
        <taxon>Sordariomycetes</taxon>
        <taxon>Sordariomycetidae</taxon>
        <taxon>Sordariales</taxon>
        <taxon>Lasiosphaeriaceae</taxon>
        <taxon>Cercophora</taxon>
    </lineage>
</organism>
<evidence type="ECO:0000313" key="3">
    <source>
        <dbReference type="Proteomes" id="UP001174997"/>
    </source>
</evidence>
<name>A0AA39ZAR3_9PEZI</name>
<protein>
    <submittedName>
        <fullName evidence="2">Uncharacterized protein</fullName>
    </submittedName>
</protein>
<feature type="region of interest" description="Disordered" evidence="1">
    <location>
        <begin position="80"/>
        <end position="102"/>
    </location>
</feature>
<evidence type="ECO:0000313" key="2">
    <source>
        <dbReference type="EMBL" id="KAK0667399.1"/>
    </source>
</evidence>
<reference evidence="2" key="1">
    <citation type="submission" date="2023-06" db="EMBL/GenBank/DDBJ databases">
        <title>Genome-scale phylogeny and comparative genomics of the fungal order Sordariales.</title>
        <authorList>
            <consortium name="Lawrence Berkeley National Laboratory"/>
            <person name="Hensen N."/>
            <person name="Bonometti L."/>
            <person name="Westerberg I."/>
            <person name="Brannstrom I.O."/>
            <person name="Guillou S."/>
            <person name="Cros-Aarteil S."/>
            <person name="Calhoun S."/>
            <person name="Haridas S."/>
            <person name="Kuo A."/>
            <person name="Mondo S."/>
            <person name="Pangilinan J."/>
            <person name="Riley R."/>
            <person name="Labutti K."/>
            <person name="Andreopoulos B."/>
            <person name="Lipzen A."/>
            <person name="Chen C."/>
            <person name="Yanf M."/>
            <person name="Daum C."/>
            <person name="Ng V."/>
            <person name="Clum A."/>
            <person name="Steindorff A."/>
            <person name="Ohm R."/>
            <person name="Martin F."/>
            <person name="Silar P."/>
            <person name="Natvig D."/>
            <person name="Lalanne C."/>
            <person name="Gautier V."/>
            <person name="Ament-Velasquez S.L."/>
            <person name="Kruys A."/>
            <person name="Hutchinson M.I."/>
            <person name="Powell A.J."/>
            <person name="Barry K."/>
            <person name="Miller A.N."/>
            <person name="Grigoriev I.V."/>
            <person name="Debuchy R."/>
            <person name="Gladieux P."/>
            <person name="Thoren M.H."/>
            <person name="Johannesson H."/>
        </authorList>
    </citation>
    <scope>NUCLEOTIDE SEQUENCE</scope>
    <source>
        <strain evidence="2">CBS 307.81</strain>
    </source>
</reference>
<keyword evidence="3" id="KW-1185">Reference proteome</keyword>
<comment type="caution">
    <text evidence="2">The sequence shown here is derived from an EMBL/GenBank/DDBJ whole genome shotgun (WGS) entry which is preliminary data.</text>
</comment>
<evidence type="ECO:0000256" key="1">
    <source>
        <dbReference type="SAM" id="MobiDB-lite"/>
    </source>
</evidence>
<accession>A0AA39ZAR3</accession>
<sequence length="298" mass="33640">MPLFIEKFFFAPGPETCIPCLEAYRQAMDKVASGTYQDAKDQAPSIEGLLSEDSLDEDDEAPIIEGLLSEDTLVCTRQYPKPNGANLSKDPATSKDGAKDTTSPVCAGITAKKIGSDFIPVLMRGDAFDLQDLIKFLISQVEDELQQHDSSKESERFKACLSSVQRQLFLFVATLIGEFIKVVAITQTDLINQSSSAIAEQIHRRRTLAAMRYPFPTPDKDKEEFERKKLRENMETWEKRCESRLLAEDPGFLDWRAAKIAFHDNVDQLSRTSDFKYLKKQTARFETPLVEGFPLILL</sequence>